<dbReference type="OrthoDB" id="1492777at2"/>
<protein>
    <recommendedName>
        <fullName evidence="5">CDP-Glycerol:Poly(Glycerophosphate) glycerophosphotransferase</fullName>
    </recommendedName>
</protein>
<dbReference type="Proteomes" id="UP000186385">
    <property type="component" value="Unassembled WGS sequence"/>
</dbReference>
<dbReference type="InterPro" id="IPR043148">
    <property type="entry name" value="TagF_C"/>
</dbReference>
<dbReference type="Gene3D" id="3.40.50.12580">
    <property type="match status" value="1"/>
</dbReference>
<dbReference type="Proteomes" id="UP000215545">
    <property type="component" value="Unassembled WGS sequence"/>
</dbReference>
<evidence type="ECO:0000313" key="1">
    <source>
        <dbReference type="EMBL" id="OXS79284.1"/>
    </source>
</evidence>
<evidence type="ECO:0000313" key="4">
    <source>
        <dbReference type="Proteomes" id="UP000215545"/>
    </source>
</evidence>
<dbReference type="EMBL" id="MWSK01000002">
    <property type="protein sequence ID" value="OXS79284.1"/>
    <property type="molecule type" value="Genomic_DNA"/>
</dbReference>
<name>A0A1N6SC85_9BACI</name>
<evidence type="ECO:0008006" key="5">
    <source>
        <dbReference type="Google" id="ProtNLM"/>
    </source>
</evidence>
<dbReference type="EMBL" id="FTLX01000002">
    <property type="protein sequence ID" value="SIQ38765.1"/>
    <property type="molecule type" value="Genomic_DNA"/>
</dbReference>
<proteinExistence type="predicted"/>
<accession>A0A1N6SC85</accession>
<sequence>MNRLKLSFPDLSLFKVIGWGSSKAYLDKMSFFSQYININFISYIIDRNSDKWGTTTTFAHEVKEPESLISEDTDKLFIIIFSSYEQDIKKDLERKGFSNFLLLSELDSLLEKDGEGVLTWFKKSYQRKQRLISIENNKMNSQEFIFNELMSAFKNLVYKGIPINEVMKIEFHHLSSYLKEPNKSVLLYGHGTDYRFVVKGTGPLLACSLLYNRLDQTKLMESAVAELDNKYVTRIYHKDDYIKLHGSPAEGQQVIGFTCLDEDIIKDPWYKRVCSIIDLLPFPLSKEEKKWLGHHVILTKMTTDFFENFMNKENFKASLFLFDYYREEYIISTLSKRKGLKTFTIQHGFYLEYNTELDSQWNRIYHCHYPSTNRIVWGESSKNMLLTWGISEESIKILGNPRYCMTVDDMQLLKNERRNFGNQQSMGLFLTIDFELNKFLIELCKSIAEQMHLNCLIKFHPEEADINQYQSLLTNNFKVISEHSTFQEIADNIDFAIMSNSTVFYELTHHYVPCFIYKKDKEQSQITKNPLATFYTSQEILKRLVKLKNIPAFFYHYMSVAEAENRNVFAVDKISSSVKYKEYLMDILV</sequence>
<dbReference type="Gene3D" id="3.40.50.720">
    <property type="entry name" value="NAD(P)-binding Rossmann-like Domain"/>
    <property type="match status" value="1"/>
</dbReference>
<dbReference type="AlphaFoldDB" id="A0A1N6SC85"/>
<keyword evidence="4" id="KW-1185">Reference proteome</keyword>
<gene>
    <name evidence="1" type="ORF">B1B05_05800</name>
    <name evidence="2" type="ORF">SAMN05443094_102384</name>
</gene>
<dbReference type="SUPFAM" id="SSF53756">
    <property type="entry name" value="UDP-Glycosyltransferase/glycogen phosphorylase"/>
    <property type="match status" value="1"/>
</dbReference>
<reference evidence="2 3" key="1">
    <citation type="submission" date="2017-01" db="EMBL/GenBank/DDBJ databases">
        <authorList>
            <person name="Mah S.A."/>
            <person name="Swanson W.J."/>
            <person name="Moy G.W."/>
            <person name="Vacquier V.D."/>
        </authorList>
    </citation>
    <scope>NUCLEOTIDE SEQUENCE [LARGE SCALE GENOMIC DNA]</scope>
    <source>
        <strain evidence="2 3">NIO-1016</strain>
    </source>
</reference>
<reference evidence="1" key="3">
    <citation type="submission" date="2017-03" db="EMBL/GenBank/DDBJ databases">
        <authorList>
            <person name="Dastager S.G."/>
            <person name="Neurgaonkar P.S."/>
            <person name="Dharne M.S."/>
        </authorList>
    </citation>
    <scope>NUCLEOTIDE SEQUENCE</scope>
    <source>
        <strain evidence="1">DSM 25145</strain>
    </source>
</reference>
<evidence type="ECO:0000313" key="3">
    <source>
        <dbReference type="Proteomes" id="UP000186385"/>
    </source>
</evidence>
<evidence type="ECO:0000313" key="2">
    <source>
        <dbReference type="EMBL" id="SIQ38765.1"/>
    </source>
</evidence>
<reference evidence="4" key="2">
    <citation type="submission" date="2017-03" db="EMBL/GenBank/DDBJ databases">
        <title>Bacillus sp. V-88(T) DSM27956, whole genome shotgun sequencing project.</title>
        <authorList>
            <person name="Dastager S.G."/>
            <person name="Neurgaonkar P.S."/>
            <person name="Dharne M.S."/>
        </authorList>
    </citation>
    <scope>NUCLEOTIDE SEQUENCE [LARGE SCALE GENOMIC DNA]</scope>
    <source>
        <strain evidence="4">DSM 25145</strain>
    </source>
</reference>
<organism evidence="2 3">
    <name type="scientific">Domibacillus enclensis</name>
    <dbReference type="NCBI Taxonomy" id="1017273"/>
    <lineage>
        <taxon>Bacteria</taxon>
        <taxon>Bacillati</taxon>
        <taxon>Bacillota</taxon>
        <taxon>Bacilli</taxon>
        <taxon>Bacillales</taxon>
        <taxon>Bacillaceae</taxon>
        <taxon>Domibacillus</taxon>
    </lineage>
</organism>
<dbReference type="STRING" id="1017273.SAMN05443094_102384"/>
<dbReference type="RefSeq" id="WP_045849671.1">
    <property type="nucleotide sequence ID" value="NZ_FTLX01000002.1"/>
</dbReference>